<keyword evidence="3" id="KW-1185">Reference proteome</keyword>
<dbReference type="GeneID" id="30997502"/>
<dbReference type="Proteomes" id="UP000095085">
    <property type="component" value="Unassembled WGS sequence"/>
</dbReference>
<evidence type="ECO:0000256" key="1">
    <source>
        <dbReference type="SAM" id="SignalP"/>
    </source>
</evidence>
<name>A0A1E4RP86_9ASCO</name>
<dbReference type="RefSeq" id="XP_020077962.1">
    <property type="nucleotide sequence ID" value="XM_020222953.1"/>
</dbReference>
<reference evidence="3" key="1">
    <citation type="submission" date="2016-05" db="EMBL/GenBank/DDBJ databases">
        <title>Comparative genomics of biotechnologically important yeasts.</title>
        <authorList>
            <consortium name="DOE Joint Genome Institute"/>
            <person name="Riley R."/>
            <person name="Haridas S."/>
            <person name="Wolfe K.H."/>
            <person name="Lopes M.R."/>
            <person name="Hittinger C.T."/>
            <person name="Goker M."/>
            <person name="Salamov A."/>
            <person name="Wisecaver J."/>
            <person name="Long T.M."/>
            <person name="Aerts A.L."/>
            <person name="Barry K."/>
            <person name="Choi C."/>
            <person name="Clum A."/>
            <person name="Coughlan A.Y."/>
            <person name="Deshpande S."/>
            <person name="Douglass A.P."/>
            <person name="Hanson S.J."/>
            <person name="Klenk H.-P."/>
            <person name="Labutti K."/>
            <person name="Lapidus A."/>
            <person name="Lindquist E."/>
            <person name="Lipzen A."/>
            <person name="Meier-Kolthoff J.P."/>
            <person name="Ohm R.A."/>
            <person name="Otillar R.P."/>
            <person name="Pangilinan J."/>
            <person name="Peng Y."/>
            <person name="Rokas A."/>
            <person name="Rosa C.A."/>
            <person name="Scheuner C."/>
            <person name="Sibirny A.A."/>
            <person name="Slot J.C."/>
            <person name="Stielow J.B."/>
            <person name="Sun H."/>
            <person name="Kurtzman C.P."/>
            <person name="Blackwell M."/>
            <person name="Grigoriev I.V."/>
            <person name="Jeffries T.W."/>
        </authorList>
    </citation>
    <scope>NUCLEOTIDE SEQUENCE [LARGE SCALE GENOMIC DNA]</scope>
    <source>
        <strain evidence="3">NRRL Y-1933</strain>
    </source>
</reference>
<evidence type="ECO:0000313" key="2">
    <source>
        <dbReference type="EMBL" id="ODV68895.1"/>
    </source>
</evidence>
<sequence length="87" mass="10235">MFTALLCYFFLLLPTCINQGLTTHHMWKDPRRPIADGLCYVDRDSFNGITRAIMSVILIDDCEQYQQWNKVTPIINMCMCGYIYIYI</sequence>
<dbReference type="AlphaFoldDB" id="A0A1E4RP86"/>
<dbReference type="EMBL" id="KV454539">
    <property type="protein sequence ID" value="ODV68895.1"/>
    <property type="molecule type" value="Genomic_DNA"/>
</dbReference>
<proteinExistence type="predicted"/>
<gene>
    <name evidence="2" type="ORF">HYPBUDRAFT_192703</name>
</gene>
<protein>
    <submittedName>
        <fullName evidence="2">Uncharacterized protein</fullName>
    </submittedName>
</protein>
<organism evidence="2 3">
    <name type="scientific">Hyphopichia burtonii NRRL Y-1933</name>
    <dbReference type="NCBI Taxonomy" id="984485"/>
    <lineage>
        <taxon>Eukaryota</taxon>
        <taxon>Fungi</taxon>
        <taxon>Dikarya</taxon>
        <taxon>Ascomycota</taxon>
        <taxon>Saccharomycotina</taxon>
        <taxon>Pichiomycetes</taxon>
        <taxon>Debaryomycetaceae</taxon>
        <taxon>Hyphopichia</taxon>
    </lineage>
</organism>
<feature type="signal peptide" evidence="1">
    <location>
        <begin position="1"/>
        <end position="22"/>
    </location>
</feature>
<feature type="chain" id="PRO_5009162394" evidence="1">
    <location>
        <begin position="23"/>
        <end position="87"/>
    </location>
</feature>
<evidence type="ECO:0000313" key="3">
    <source>
        <dbReference type="Proteomes" id="UP000095085"/>
    </source>
</evidence>
<keyword evidence="1" id="KW-0732">Signal</keyword>
<accession>A0A1E4RP86</accession>